<evidence type="ECO:0000256" key="1">
    <source>
        <dbReference type="ARBA" id="ARBA00000085"/>
    </source>
</evidence>
<dbReference type="Proteomes" id="UP000553193">
    <property type="component" value="Unassembled WGS sequence"/>
</dbReference>
<comment type="catalytic activity">
    <reaction evidence="1">
        <text>ATP + protein L-histidine = ADP + protein N-phospho-L-histidine.</text>
        <dbReference type="EC" id="2.7.13.3"/>
    </reaction>
</comment>
<dbReference type="EC" id="2.7.13.3" evidence="2"/>
<dbReference type="Pfam" id="PF00512">
    <property type="entry name" value="HisKA"/>
    <property type="match status" value="1"/>
</dbReference>
<sequence>MMRASTAPSPTNSSPGGDAAAVSSFDQALAPHMARILDAIGQPLFATDREGWLTAYNPAAAEVWGCSPPLHATRWCGSDAVFAADGQLLAPAQYPVARALAEGRPIRGLDIVARRQDGARVPLSAHASPFHDAAGSLLGAVVLLLDTSAQRQAEARARVAAVAKTRFLSAMSHELRTPIHGIMGLTDLLAAVAAEEMPLGAEELGWIEDIRTAAQQLLGLVDDAIGFAQASVAAARPQPPRRTALLGKTVSDVASTVQPAFVRRGVCLTLQGAPGAAPAALDPAAARQALLGVLREVLRHMPDGGQVTLEWGVAAEEGIAFIHVACPGLTLPPDLLAELDNPFAGADRDSYARGLEGVGLSVAAAGELLRGHGGQLVIQRGHEGTPPGLRLTMPMAREAAPPPPNTSVAPAPLPPVLAQASFPLEQVVAATQDIILVTAADLDTPGPTIVYVNPAFTELTGYPAEEVLGRSPRLLQGPGTDHDVLRRVTEDLHAGRVASATVLNYTRDGAPYWVEMRIVPLRDRRGAISHFAAIERVVSQAALPA</sequence>
<dbReference type="InterPro" id="IPR036097">
    <property type="entry name" value="HisK_dim/P_sf"/>
</dbReference>
<dbReference type="InterPro" id="IPR036890">
    <property type="entry name" value="HATPase_C_sf"/>
</dbReference>
<dbReference type="SMART" id="SM00091">
    <property type="entry name" value="PAS"/>
    <property type="match status" value="2"/>
</dbReference>
<feature type="domain" description="PAS" evidence="8">
    <location>
        <begin position="29"/>
        <end position="65"/>
    </location>
</feature>
<feature type="region of interest" description="Disordered" evidence="6">
    <location>
        <begin position="1"/>
        <end position="20"/>
    </location>
</feature>
<evidence type="ECO:0000259" key="7">
    <source>
        <dbReference type="PROSITE" id="PS50109"/>
    </source>
</evidence>
<dbReference type="SMART" id="SM00086">
    <property type="entry name" value="PAC"/>
    <property type="match status" value="2"/>
</dbReference>
<dbReference type="CDD" id="cd00082">
    <property type="entry name" value="HisKA"/>
    <property type="match status" value="1"/>
</dbReference>
<feature type="domain" description="Histidine kinase" evidence="7">
    <location>
        <begin position="170"/>
        <end position="397"/>
    </location>
</feature>
<dbReference type="InterPro" id="IPR050351">
    <property type="entry name" value="BphY/WalK/GraS-like"/>
</dbReference>
<protein>
    <recommendedName>
        <fullName evidence="2">histidine kinase</fullName>
        <ecNumber evidence="2">2.7.13.3</ecNumber>
    </recommendedName>
</protein>
<name>A0A840A712_9PROT</name>
<evidence type="ECO:0000256" key="3">
    <source>
        <dbReference type="ARBA" id="ARBA00022679"/>
    </source>
</evidence>
<dbReference type="Pfam" id="PF13426">
    <property type="entry name" value="PAS_9"/>
    <property type="match status" value="1"/>
</dbReference>
<feature type="domain" description="PAS" evidence="8">
    <location>
        <begin position="442"/>
        <end position="471"/>
    </location>
</feature>
<dbReference type="InterPro" id="IPR035965">
    <property type="entry name" value="PAS-like_dom_sf"/>
</dbReference>
<feature type="compositionally biased region" description="Low complexity" evidence="6">
    <location>
        <begin position="1"/>
        <end position="15"/>
    </location>
</feature>
<dbReference type="InterPro" id="IPR000700">
    <property type="entry name" value="PAS-assoc_C"/>
</dbReference>
<dbReference type="PROSITE" id="PS50112">
    <property type="entry name" value="PAS"/>
    <property type="match status" value="2"/>
</dbReference>
<dbReference type="GO" id="GO:0016020">
    <property type="term" value="C:membrane"/>
    <property type="evidence" value="ECO:0007669"/>
    <property type="project" value="UniProtKB-SubCell"/>
</dbReference>
<dbReference type="SUPFAM" id="SSF55874">
    <property type="entry name" value="ATPase domain of HSP90 chaperone/DNA topoisomerase II/histidine kinase"/>
    <property type="match status" value="1"/>
</dbReference>
<dbReference type="Pfam" id="PF08448">
    <property type="entry name" value="PAS_4"/>
    <property type="match status" value="1"/>
</dbReference>
<dbReference type="GO" id="GO:0007234">
    <property type="term" value="P:osmosensory signaling via phosphorelay pathway"/>
    <property type="evidence" value="ECO:0007669"/>
    <property type="project" value="TreeGrafter"/>
</dbReference>
<keyword evidence="5" id="KW-0472">Membrane</keyword>
<dbReference type="PROSITE" id="PS50109">
    <property type="entry name" value="HIS_KIN"/>
    <property type="match status" value="1"/>
</dbReference>
<dbReference type="Gene3D" id="3.30.565.10">
    <property type="entry name" value="Histidine kinase-like ATPase, C-terminal domain"/>
    <property type="match status" value="1"/>
</dbReference>
<dbReference type="InterPro" id="IPR003661">
    <property type="entry name" value="HisK_dim/P_dom"/>
</dbReference>
<dbReference type="InterPro" id="IPR005467">
    <property type="entry name" value="His_kinase_dom"/>
</dbReference>
<keyword evidence="11" id="KW-1185">Reference proteome</keyword>
<evidence type="ECO:0000256" key="2">
    <source>
        <dbReference type="ARBA" id="ARBA00012438"/>
    </source>
</evidence>
<comment type="caution">
    <text evidence="10">The sequence shown here is derived from an EMBL/GenBank/DDBJ whole genome shotgun (WGS) entry which is preliminary data.</text>
</comment>
<evidence type="ECO:0000259" key="8">
    <source>
        <dbReference type="PROSITE" id="PS50112"/>
    </source>
</evidence>
<evidence type="ECO:0000256" key="4">
    <source>
        <dbReference type="ARBA" id="ARBA00022777"/>
    </source>
</evidence>
<dbReference type="SUPFAM" id="SSF47384">
    <property type="entry name" value="Homodimeric domain of signal transducing histidine kinase"/>
    <property type="match status" value="1"/>
</dbReference>
<dbReference type="SMART" id="SM00388">
    <property type="entry name" value="HisKA"/>
    <property type="match status" value="1"/>
</dbReference>
<dbReference type="EMBL" id="JACIDJ010000001">
    <property type="protein sequence ID" value="MBB3897021.1"/>
    <property type="molecule type" value="Genomic_DNA"/>
</dbReference>
<accession>A0A840A712</accession>
<feature type="domain" description="PAC" evidence="9">
    <location>
        <begin position="107"/>
        <end position="159"/>
    </location>
</feature>
<evidence type="ECO:0000259" key="9">
    <source>
        <dbReference type="PROSITE" id="PS50113"/>
    </source>
</evidence>
<dbReference type="PROSITE" id="PS50113">
    <property type="entry name" value="PAC"/>
    <property type="match status" value="2"/>
</dbReference>
<keyword evidence="3" id="KW-0808">Transferase</keyword>
<dbReference type="GO" id="GO:0000156">
    <property type="term" value="F:phosphorelay response regulator activity"/>
    <property type="evidence" value="ECO:0007669"/>
    <property type="project" value="TreeGrafter"/>
</dbReference>
<dbReference type="GO" id="GO:0030295">
    <property type="term" value="F:protein kinase activator activity"/>
    <property type="evidence" value="ECO:0007669"/>
    <property type="project" value="TreeGrafter"/>
</dbReference>
<keyword evidence="4" id="KW-0418">Kinase</keyword>
<evidence type="ECO:0000313" key="11">
    <source>
        <dbReference type="Proteomes" id="UP000553193"/>
    </source>
</evidence>
<feature type="domain" description="PAC" evidence="9">
    <location>
        <begin position="496"/>
        <end position="545"/>
    </location>
</feature>
<dbReference type="SUPFAM" id="SSF55785">
    <property type="entry name" value="PYP-like sensor domain (PAS domain)"/>
    <property type="match status" value="2"/>
</dbReference>
<dbReference type="Gene3D" id="1.10.287.130">
    <property type="match status" value="1"/>
</dbReference>
<dbReference type="InterPro" id="IPR013656">
    <property type="entry name" value="PAS_4"/>
</dbReference>
<proteinExistence type="predicted"/>
<evidence type="ECO:0000256" key="6">
    <source>
        <dbReference type="SAM" id="MobiDB-lite"/>
    </source>
</evidence>
<dbReference type="GO" id="GO:0000155">
    <property type="term" value="F:phosphorelay sensor kinase activity"/>
    <property type="evidence" value="ECO:0007669"/>
    <property type="project" value="InterPro"/>
</dbReference>
<dbReference type="CDD" id="cd00130">
    <property type="entry name" value="PAS"/>
    <property type="match status" value="1"/>
</dbReference>
<organism evidence="10 11">
    <name type="scientific">Roseococcus suduntuyensis</name>
    <dbReference type="NCBI Taxonomy" id="455361"/>
    <lineage>
        <taxon>Bacteria</taxon>
        <taxon>Pseudomonadati</taxon>
        <taxon>Pseudomonadota</taxon>
        <taxon>Alphaproteobacteria</taxon>
        <taxon>Acetobacterales</taxon>
        <taxon>Roseomonadaceae</taxon>
        <taxon>Roseococcus</taxon>
    </lineage>
</organism>
<evidence type="ECO:0000256" key="5">
    <source>
        <dbReference type="ARBA" id="ARBA00023136"/>
    </source>
</evidence>
<dbReference type="AlphaFoldDB" id="A0A840A712"/>
<dbReference type="PANTHER" id="PTHR42878">
    <property type="entry name" value="TWO-COMPONENT HISTIDINE KINASE"/>
    <property type="match status" value="1"/>
</dbReference>
<dbReference type="Gene3D" id="3.30.450.20">
    <property type="entry name" value="PAS domain"/>
    <property type="match status" value="2"/>
</dbReference>
<evidence type="ECO:0000313" key="10">
    <source>
        <dbReference type="EMBL" id="MBB3897021.1"/>
    </source>
</evidence>
<dbReference type="PANTHER" id="PTHR42878:SF14">
    <property type="entry name" value="OSMOLARITY TWO-COMPONENT SYSTEM PROTEIN SSK1"/>
    <property type="match status" value="1"/>
</dbReference>
<dbReference type="NCBIfam" id="TIGR00229">
    <property type="entry name" value="sensory_box"/>
    <property type="match status" value="1"/>
</dbReference>
<reference evidence="10 11" key="1">
    <citation type="submission" date="2020-08" db="EMBL/GenBank/DDBJ databases">
        <title>Genomic Encyclopedia of Type Strains, Phase IV (KMG-IV): sequencing the most valuable type-strain genomes for metagenomic binning, comparative biology and taxonomic classification.</title>
        <authorList>
            <person name="Goeker M."/>
        </authorList>
    </citation>
    <scope>NUCLEOTIDE SEQUENCE [LARGE SCALE GENOMIC DNA]</scope>
    <source>
        <strain evidence="10 11">DSM 19979</strain>
    </source>
</reference>
<dbReference type="InterPro" id="IPR001610">
    <property type="entry name" value="PAC"/>
</dbReference>
<gene>
    <name evidence="10" type="ORF">GGQ83_000447</name>
</gene>
<dbReference type="InterPro" id="IPR000014">
    <property type="entry name" value="PAS"/>
</dbReference>